<gene>
    <name evidence="2" type="ORF">ACFPWV_02235</name>
</gene>
<protein>
    <recommendedName>
        <fullName evidence="4">Secreted protein</fullName>
    </recommendedName>
</protein>
<dbReference type="EMBL" id="JBHSKN010000002">
    <property type="protein sequence ID" value="MFC5238750.1"/>
    <property type="molecule type" value="Genomic_DNA"/>
</dbReference>
<keyword evidence="3" id="KW-1185">Reference proteome</keyword>
<name>A0ABW0DL64_9ACTN</name>
<accession>A0ABW0DL64</accession>
<reference evidence="3" key="1">
    <citation type="journal article" date="2019" name="Int. J. Syst. Evol. Microbiol.">
        <title>The Global Catalogue of Microorganisms (GCM) 10K type strain sequencing project: providing services to taxonomists for standard genome sequencing and annotation.</title>
        <authorList>
            <consortium name="The Broad Institute Genomics Platform"/>
            <consortium name="The Broad Institute Genome Sequencing Center for Infectious Disease"/>
            <person name="Wu L."/>
            <person name="Ma J."/>
        </authorList>
    </citation>
    <scope>NUCLEOTIDE SEQUENCE [LARGE SCALE GENOMIC DNA]</scope>
    <source>
        <strain evidence="3">CGMCC 4.7131</strain>
    </source>
</reference>
<comment type="caution">
    <text evidence="2">The sequence shown here is derived from an EMBL/GenBank/DDBJ whole genome shotgun (WGS) entry which is preliminary data.</text>
</comment>
<feature type="signal peptide" evidence="1">
    <location>
        <begin position="1"/>
        <end position="31"/>
    </location>
</feature>
<proteinExistence type="predicted"/>
<evidence type="ECO:0000313" key="3">
    <source>
        <dbReference type="Proteomes" id="UP001596035"/>
    </source>
</evidence>
<sequence>MRDRGAPHRSKVLAVAAAGLLALMSSGTAHAADGKQRATDPTGPSGSVSWTCTYGSANAQACFAPLGEWFRIRDTWADGLPVVVQWDFYDDAVSLAYPAREGTIWNTSGEAAGWLHMNKSFPEDQPGVLRRTLHFRACSGSYPSNVISPETCSEWTVVRT</sequence>
<feature type="chain" id="PRO_5045142034" description="Secreted protein" evidence="1">
    <location>
        <begin position="32"/>
        <end position="160"/>
    </location>
</feature>
<organism evidence="2 3">
    <name type="scientific">Streptomyces atrovirens</name>
    <dbReference type="NCBI Taxonomy" id="285556"/>
    <lineage>
        <taxon>Bacteria</taxon>
        <taxon>Bacillati</taxon>
        <taxon>Actinomycetota</taxon>
        <taxon>Actinomycetes</taxon>
        <taxon>Kitasatosporales</taxon>
        <taxon>Streptomycetaceae</taxon>
        <taxon>Streptomyces</taxon>
    </lineage>
</organism>
<dbReference type="Proteomes" id="UP001596035">
    <property type="component" value="Unassembled WGS sequence"/>
</dbReference>
<keyword evidence="1" id="KW-0732">Signal</keyword>
<dbReference type="RefSeq" id="WP_344569331.1">
    <property type="nucleotide sequence ID" value="NZ_BAAATG010000060.1"/>
</dbReference>
<evidence type="ECO:0000313" key="2">
    <source>
        <dbReference type="EMBL" id="MFC5238750.1"/>
    </source>
</evidence>
<evidence type="ECO:0000256" key="1">
    <source>
        <dbReference type="SAM" id="SignalP"/>
    </source>
</evidence>
<evidence type="ECO:0008006" key="4">
    <source>
        <dbReference type="Google" id="ProtNLM"/>
    </source>
</evidence>